<sequence length="312" mass="34246">MAYSVLEQMHDKLVSAEHPLLVADERLDGDSLGASLAMADYLLRLGKPVRVFISEPIPEKYKLLPHQDLCFFESSELSKISADVAERVVQGLSGPRPLVLNIDHHITNPRYGHLHLVDHEAPATCEVVHRFFKENKITINKHIATCLFSGLIFDTTAFSNDATNAVAFSSASELMFAGARGGEAIRLLLKNRSVSALRLWGVALERLWFYEELQAVATCITLQDLEMFEIDEEEIGGLHNFLKGVIDHDTTCVMCEKSDGSVKISLRTDSGDVASIARARGGGGHAKAAGFSVPNSRLVCAADGCWRVENKL</sequence>
<accession>A0A0G1LRU8</accession>
<feature type="domain" description="DHHA1" evidence="2">
    <location>
        <begin position="228"/>
        <end position="296"/>
    </location>
</feature>
<evidence type="ECO:0000259" key="1">
    <source>
        <dbReference type="Pfam" id="PF01368"/>
    </source>
</evidence>
<reference evidence="3 4" key="1">
    <citation type="journal article" date="2015" name="Nature">
        <title>rRNA introns, odd ribosomes, and small enigmatic genomes across a large radiation of phyla.</title>
        <authorList>
            <person name="Brown C.T."/>
            <person name="Hug L.A."/>
            <person name="Thomas B.C."/>
            <person name="Sharon I."/>
            <person name="Castelle C.J."/>
            <person name="Singh A."/>
            <person name="Wilkins M.J."/>
            <person name="Williams K.H."/>
            <person name="Banfield J.F."/>
        </authorList>
    </citation>
    <scope>NUCLEOTIDE SEQUENCE [LARGE SCALE GENOMIC DNA]</scope>
</reference>
<organism evidence="3 4">
    <name type="scientific">Candidatus Uhrbacteria bacterium GW2011_GWF2_44_350</name>
    <dbReference type="NCBI Taxonomy" id="1619000"/>
    <lineage>
        <taxon>Bacteria</taxon>
        <taxon>Candidatus Uhriibacteriota</taxon>
    </lineage>
</organism>
<evidence type="ECO:0000313" key="3">
    <source>
        <dbReference type="EMBL" id="KKT71577.1"/>
    </source>
</evidence>
<evidence type="ECO:0000313" key="4">
    <source>
        <dbReference type="Proteomes" id="UP000034154"/>
    </source>
</evidence>
<dbReference type="PANTHER" id="PTHR47618">
    <property type="entry name" value="BIFUNCTIONAL OLIGORIBONUCLEASE AND PAP PHOSPHATASE NRNA"/>
    <property type="match status" value="1"/>
</dbReference>
<dbReference type="Gene3D" id="3.10.310.30">
    <property type="match status" value="1"/>
</dbReference>
<evidence type="ECO:0000259" key="2">
    <source>
        <dbReference type="Pfam" id="PF02272"/>
    </source>
</evidence>
<name>A0A0G1LRU8_9BACT</name>
<dbReference type="GO" id="GO:0003676">
    <property type="term" value="F:nucleic acid binding"/>
    <property type="evidence" value="ECO:0007669"/>
    <property type="project" value="InterPro"/>
</dbReference>
<dbReference type="InterPro" id="IPR038763">
    <property type="entry name" value="DHH_sf"/>
</dbReference>
<dbReference type="AlphaFoldDB" id="A0A0G1LRU8"/>
<feature type="domain" description="DDH" evidence="1">
    <location>
        <begin position="22"/>
        <end position="150"/>
    </location>
</feature>
<dbReference type="InterPro" id="IPR001667">
    <property type="entry name" value="DDH_dom"/>
</dbReference>
<dbReference type="EMBL" id="LCJB01000013">
    <property type="protein sequence ID" value="KKT71577.1"/>
    <property type="molecule type" value="Genomic_DNA"/>
</dbReference>
<dbReference type="Pfam" id="PF01368">
    <property type="entry name" value="DHH"/>
    <property type="match status" value="1"/>
</dbReference>
<gene>
    <name evidence="3" type="ORF">UW63_C0013G0018</name>
</gene>
<proteinExistence type="predicted"/>
<dbReference type="SUPFAM" id="SSF64182">
    <property type="entry name" value="DHH phosphoesterases"/>
    <property type="match status" value="1"/>
</dbReference>
<comment type="caution">
    <text evidence="3">The sequence shown here is derived from an EMBL/GenBank/DDBJ whole genome shotgun (WGS) entry which is preliminary data.</text>
</comment>
<dbReference type="InterPro" id="IPR003156">
    <property type="entry name" value="DHHA1_dom"/>
</dbReference>
<dbReference type="Pfam" id="PF02272">
    <property type="entry name" value="DHHA1"/>
    <property type="match status" value="1"/>
</dbReference>
<dbReference type="InterPro" id="IPR051319">
    <property type="entry name" value="Oligoribo/pAp-PDE_c-di-AMP_PDE"/>
</dbReference>
<dbReference type="Proteomes" id="UP000034154">
    <property type="component" value="Unassembled WGS sequence"/>
</dbReference>
<dbReference type="PANTHER" id="PTHR47618:SF1">
    <property type="entry name" value="BIFUNCTIONAL OLIGORIBONUCLEASE AND PAP PHOSPHATASE NRNA"/>
    <property type="match status" value="1"/>
</dbReference>
<dbReference type="Gene3D" id="3.90.1640.10">
    <property type="entry name" value="inorganic pyrophosphatase (n-terminal core)"/>
    <property type="match status" value="1"/>
</dbReference>
<protein>
    <submittedName>
        <fullName evidence="3">Phosphoesterase RecJ domain-containing protein</fullName>
    </submittedName>
</protein>